<dbReference type="InterPro" id="IPR003423">
    <property type="entry name" value="OMP_efflux"/>
</dbReference>
<dbReference type="EMBL" id="CP027850">
    <property type="protein sequence ID" value="AVQ01846.1"/>
    <property type="molecule type" value="Genomic_DNA"/>
</dbReference>
<evidence type="ECO:0000256" key="5">
    <source>
        <dbReference type="ARBA" id="ARBA00022692"/>
    </source>
</evidence>
<name>A0ABN5ISY7_9CAUL</name>
<reference evidence="10 11" key="1">
    <citation type="journal article" date="2015" name="Biotechnol. Bioeng.">
        <title>Genome sequence and phenotypic characterization of Caulobacter segnis.</title>
        <authorList>
            <person name="Patel S."/>
            <person name="Fletcher B."/>
            <person name="Scott D.C."/>
            <person name="Ely B."/>
        </authorList>
    </citation>
    <scope>NUCLEOTIDE SEQUENCE [LARGE SCALE GENOMIC DNA]</scope>
    <source>
        <strain evidence="10 11">TK0059</strain>
    </source>
</reference>
<keyword evidence="6" id="KW-0472">Membrane</keyword>
<comment type="subcellular location">
    <subcellularLocation>
        <location evidence="1">Cell outer membrane</location>
    </subcellularLocation>
</comment>
<keyword evidence="3" id="KW-0813">Transport</keyword>
<keyword evidence="4" id="KW-1134">Transmembrane beta strand</keyword>
<evidence type="ECO:0000256" key="3">
    <source>
        <dbReference type="ARBA" id="ARBA00022448"/>
    </source>
</evidence>
<feature type="coiled-coil region" evidence="8">
    <location>
        <begin position="146"/>
        <end position="173"/>
    </location>
</feature>
<evidence type="ECO:0008006" key="12">
    <source>
        <dbReference type="Google" id="ProtNLM"/>
    </source>
</evidence>
<feature type="signal peptide" evidence="9">
    <location>
        <begin position="1"/>
        <end position="28"/>
    </location>
</feature>
<keyword evidence="7" id="KW-0998">Cell outer membrane</keyword>
<sequence length="480" mass="50242">MSNRRRAGLLAAACSAGLMAGVFSAAHAETLADAIALAYQTNPTLQQQRASTRITDEGVVQAKTGFRPTVGGELDVTGSKTSPDTGADVKVSGSGATLSISQPLYTGGRASANLSAAEADVLAARESLRSVEQSVLVNVVQAYVDVRRDQERLRIARENVAVLQRQLDESNARFDVGEITRTDVAQSQARLAAAKAGQSSAQAQLEVSRAAYAAVVGQTPGELAPEPSLATLLPPSVDQAFEAAQTANPGVTSARYTEEAAAARVAVAKAGYRPTVSARASLGYAADKRSGVGSQFDDYDRTVSGAITASIPIFTGGLTTSQVRAATERENAARSATESAKRSAIQQVSNAWSNLLASRANLVSNEEQVRATRIAFEGVRQEQQVGLRTTLDVLNAQLELSNAELALVGARRDEYVASAVVLQAMGQLGVTKLAANTTAYDPKTSYNRVTHSVGWVPWEPVVQAIDKVGAPSVKAQSGSK</sequence>
<keyword evidence="9" id="KW-0732">Signal</keyword>
<evidence type="ECO:0000256" key="4">
    <source>
        <dbReference type="ARBA" id="ARBA00022452"/>
    </source>
</evidence>
<accession>A0ABN5ISY7</accession>
<gene>
    <name evidence="10" type="ORF">B7G68_08300</name>
</gene>
<keyword evidence="5" id="KW-0812">Transmembrane</keyword>
<proteinExistence type="inferred from homology"/>
<dbReference type="Proteomes" id="UP000240527">
    <property type="component" value="Chromosome"/>
</dbReference>
<evidence type="ECO:0000313" key="10">
    <source>
        <dbReference type="EMBL" id="AVQ01846.1"/>
    </source>
</evidence>
<organism evidence="10 11">
    <name type="scientific">Caulobacter segnis</name>
    <dbReference type="NCBI Taxonomy" id="88688"/>
    <lineage>
        <taxon>Bacteria</taxon>
        <taxon>Pseudomonadati</taxon>
        <taxon>Pseudomonadota</taxon>
        <taxon>Alphaproteobacteria</taxon>
        <taxon>Caulobacterales</taxon>
        <taxon>Caulobacteraceae</taxon>
        <taxon>Caulobacter</taxon>
    </lineage>
</organism>
<dbReference type="PANTHER" id="PTHR30026:SF22">
    <property type="entry name" value="OUTER MEMBRANE EFFLUX PROTEIN"/>
    <property type="match status" value="1"/>
</dbReference>
<feature type="chain" id="PRO_5046930331" description="Type I secretion outer membrane protein, TolC family" evidence="9">
    <location>
        <begin position="29"/>
        <end position="480"/>
    </location>
</feature>
<dbReference type="PANTHER" id="PTHR30026">
    <property type="entry name" value="OUTER MEMBRANE PROTEIN TOLC"/>
    <property type="match status" value="1"/>
</dbReference>
<evidence type="ECO:0000256" key="1">
    <source>
        <dbReference type="ARBA" id="ARBA00004442"/>
    </source>
</evidence>
<comment type="similarity">
    <text evidence="2">Belongs to the outer membrane factor (OMF) (TC 1.B.17) family.</text>
</comment>
<dbReference type="NCBIfam" id="TIGR01844">
    <property type="entry name" value="type_I_sec_TolC"/>
    <property type="match status" value="1"/>
</dbReference>
<keyword evidence="11" id="KW-1185">Reference proteome</keyword>
<evidence type="ECO:0000313" key="11">
    <source>
        <dbReference type="Proteomes" id="UP000240527"/>
    </source>
</evidence>
<dbReference type="Pfam" id="PF02321">
    <property type="entry name" value="OEP"/>
    <property type="match status" value="2"/>
</dbReference>
<dbReference type="RefSeq" id="WP_013078758.1">
    <property type="nucleotide sequence ID" value="NZ_CP027850.1"/>
</dbReference>
<dbReference type="InterPro" id="IPR010130">
    <property type="entry name" value="T1SS_OMP_TolC"/>
</dbReference>
<evidence type="ECO:0000256" key="2">
    <source>
        <dbReference type="ARBA" id="ARBA00007613"/>
    </source>
</evidence>
<evidence type="ECO:0000256" key="8">
    <source>
        <dbReference type="SAM" id="Coils"/>
    </source>
</evidence>
<evidence type="ECO:0000256" key="9">
    <source>
        <dbReference type="SAM" id="SignalP"/>
    </source>
</evidence>
<dbReference type="SUPFAM" id="SSF56954">
    <property type="entry name" value="Outer membrane efflux proteins (OEP)"/>
    <property type="match status" value="1"/>
</dbReference>
<keyword evidence="8" id="KW-0175">Coiled coil</keyword>
<protein>
    <recommendedName>
        <fullName evidence="12">Type I secretion outer membrane protein, TolC family</fullName>
    </recommendedName>
</protein>
<evidence type="ECO:0000256" key="6">
    <source>
        <dbReference type="ARBA" id="ARBA00023136"/>
    </source>
</evidence>
<dbReference type="Gene3D" id="1.20.1600.10">
    <property type="entry name" value="Outer membrane efflux proteins (OEP)"/>
    <property type="match status" value="1"/>
</dbReference>
<evidence type="ECO:0000256" key="7">
    <source>
        <dbReference type="ARBA" id="ARBA00023237"/>
    </source>
</evidence>
<dbReference type="InterPro" id="IPR051906">
    <property type="entry name" value="TolC-like"/>
</dbReference>